<sequence length="195" mass="21249">MDDALVERVDALERAVTDGDHDLSALATEAAARDRLDDLEDQCEQLEARVAELEAATQALRGYVGNVRAVNEEVETRAEQALSKAESLEAQLQEGTPSRPQESSRSGAATPGHETGAKQQSPQPAFQQPQERHKDSYQEDNGKCCRACGHPHSTEPHDETTAVSSEWDDEGLADDDPLAGDEDDTGPLERFKQLL</sequence>
<dbReference type="Proteomes" id="UP001596445">
    <property type="component" value="Unassembled WGS sequence"/>
</dbReference>
<keyword evidence="4" id="KW-1185">Reference proteome</keyword>
<evidence type="ECO:0000313" key="3">
    <source>
        <dbReference type="EMBL" id="MFC7057677.1"/>
    </source>
</evidence>
<feature type="compositionally biased region" description="Low complexity" evidence="1">
    <location>
        <begin position="119"/>
        <end position="129"/>
    </location>
</feature>
<feature type="compositionally biased region" description="Polar residues" evidence="1">
    <location>
        <begin position="93"/>
        <end position="107"/>
    </location>
</feature>
<reference evidence="3 4" key="1">
    <citation type="journal article" date="2019" name="Int. J. Syst. Evol. Microbiol.">
        <title>The Global Catalogue of Microorganisms (GCM) 10K type strain sequencing project: providing services to taxonomists for standard genome sequencing and annotation.</title>
        <authorList>
            <consortium name="The Broad Institute Genomics Platform"/>
            <consortium name="The Broad Institute Genome Sequencing Center for Infectious Disease"/>
            <person name="Wu L."/>
            <person name="Ma J."/>
        </authorList>
    </citation>
    <scope>NUCLEOTIDE SEQUENCE [LARGE SCALE GENOMIC DNA]</scope>
    <source>
        <strain evidence="3 4">JCM 30072</strain>
    </source>
</reference>
<dbReference type="Pfam" id="PF23991">
    <property type="entry name" value="DUF7310"/>
    <property type="match status" value="1"/>
</dbReference>
<accession>A0ABD5W125</accession>
<evidence type="ECO:0000313" key="4">
    <source>
        <dbReference type="Proteomes" id="UP001596445"/>
    </source>
</evidence>
<dbReference type="EMBL" id="JBHSZI010000001">
    <property type="protein sequence ID" value="MFC7057677.1"/>
    <property type="molecule type" value="Genomic_DNA"/>
</dbReference>
<feature type="region of interest" description="Disordered" evidence="1">
    <location>
        <begin position="78"/>
        <end position="195"/>
    </location>
</feature>
<feature type="domain" description="DUF7310" evidence="2">
    <location>
        <begin position="6"/>
        <end position="87"/>
    </location>
</feature>
<feature type="compositionally biased region" description="Basic and acidic residues" evidence="1">
    <location>
        <begin position="130"/>
        <end position="143"/>
    </location>
</feature>
<protein>
    <recommendedName>
        <fullName evidence="2">DUF7310 domain-containing protein</fullName>
    </recommendedName>
</protein>
<proteinExistence type="predicted"/>
<feature type="compositionally biased region" description="Acidic residues" evidence="1">
    <location>
        <begin position="166"/>
        <end position="186"/>
    </location>
</feature>
<name>A0ABD5W125_9EURY</name>
<evidence type="ECO:0000256" key="1">
    <source>
        <dbReference type="SAM" id="MobiDB-lite"/>
    </source>
</evidence>
<dbReference type="InterPro" id="IPR055734">
    <property type="entry name" value="DUF7310"/>
</dbReference>
<organism evidence="3 4">
    <name type="scientific">Halovenus salina</name>
    <dbReference type="NCBI Taxonomy" id="1510225"/>
    <lineage>
        <taxon>Archaea</taxon>
        <taxon>Methanobacteriati</taxon>
        <taxon>Methanobacteriota</taxon>
        <taxon>Stenosarchaea group</taxon>
        <taxon>Halobacteria</taxon>
        <taxon>Halobacteriales</taxon>
        <taxon>Haloarculaceae</taxon>
        <taxon>Halovenus</taxon>
    </lineage>
</organism>
<dbReference type="GeneID" id="76629583"/>
<gene>
    <name evidence="3" type="ORF">ACFQQG_05215</name>
</gene>
<comment type="caution">
    <text evidence="3">The sequence shown here is derived from an EMBL/GenBank/DDBJ whole genome shotgun (WGS) entry which is preliminary data.</text>
</comment>
<evidence type="ECO:0000259" key="2">
    <source>
        <dbReference type="Pfam" id="PF23991"/>
    </source>
</evidence>
<dbReference type="AlphaFoldDB" id="A0ABD5W125"/>
<dbReference type="RefSeq" id="WP_267163459.1">
    <property type="nucleotide sequence ID" value="NZ_CP112972.1"/>
</dbReference>